<dbReference type="EMBL" id="AMPQ01000020">
    <property type="protein sequence ID" value="EKE30905.1"/>
    <property type="molecule type" value="Genomic_DNA"/>
</dbReference>
<accession>K2H4V2</accession>
<geneLocation type="plasmid" evidence="4">
    <name>psj25</name>
</geneLocation>
<reference evidence="2 3" key="1">
    <citation type="journal article" date="2012" name="J. Bacteriol.">
        <title>Draft Genome Sequence of Salimicrobium sp. Strain MJ3, Isolated from Myulchi-Jeot, Korean Fermented Seafood.</title>
        <authorList>
            <person name="Lee S.H."/>
            <person name="Jung J.Y."/>
            <person name="Jeon C.O."/>
        </authorList>
    </citation>
    <scope>NUCLEOTIDE SEQUENCE [LARGE SCALE GENOMIC DNA]</scope>
    <source>
        <strain evidence="2 3">MJ3</strain>
    </source>
</reference>
<dbReference type="RefSeq" id="WP_008591592.1">
    <property type="nucleotide sequence ID" value="NZ_AMPQ01000020.1"/>
</dbReference>
<evidence type="ECO:0000313" key="1">
    <source>
        <dbReference type="EMBL" id="AKN01843.1"/>
    </source>
</evidence>
<proteinExistence type="predicted"/>
<keyword evidence="1" id="KW-0614">Plasmid</keyword>
<dbReference type="AlphaFoldDB" id="K2H4V2"/>
<reference evidence="1 4" key="2">
    <citation type="submission" date="2015-06" db="EMBL/GenBank/DDBJ databases">
        <title>Salimicrobium jeotgali MJ3, isolated from Myulchi jeot, a traditional Korean fermented seafood.</title>
        <authorList>
            <person name="Kim K.H."/>
            <person name="Jeon C.O."/>
            <person name="Jin H.M."/>
        </authorList>
    </citation>
    <scope>NUCLEOTIDE SEQUENCE [LARGE SCALE GENOMIC DNA]</scope>
    <source>
        <strain evidence="1 4">MJ3</strain>
        <plasmid evidence="1">pSJ25</plasmid>
        <plasmid evidence="4">psj25</plasmid>
    </source>
</reference>
<keyword evidence="3" id="KW-1185">Reference proteome</keyword>
<dbReference type="Proteomes" id="UP000011746">
    <property type="component" value="Unassembled WGS sequence"/>
</dbReference>
<organism evidence="2 3">
    <name type="scientific">Salimicrobium jeotgali</name>
    <dbReference type="NCBI Taxonomy" id="1230341"/>
    <lineage>
        <taxon>Bacteria</taxon>
        <taxon>Bacillati</taxon>
        <taxon>Bacillota</taxon>
        <taxon>Bacilli</taxon>
        <taxon>Bacillales</taxon>
        <taxon>Bacillaceae</taxon>
        <taxon>Salimicrobium</taxon>
    </lineage>
</organism>
<protein>
    <submittedName>
        <fullName evidence="2">Uncharacterized protein</fullName>
    </submittedName>
</protein>
<evidence type="ECO:0000313" key="2">
    <source>
        <dbReference type="EMBL" id="EKE30905.1"/>
    </source>
</evidence>
<evidence type="ECO:0000313" key="3">
    <source>
        <dbReference type="Proteomes" id="UP000011746"/>
    </source>
</evidence>
<dbReference type="eggNOG" id="ENOG50342HT">
    <property type="taxonomic scope" value="Bacteria"/>
</dbReference>
<evidence type="ECO:0000313" key="4">
    <source>
        <dbReference type="Proteomes" id="UP000092654"/>
    </source>
</evidence>
<dbReference type="OrthoDB" id="2974529at2"/>
<dbReference type="Proteomes" id="UP000092654">
    <property type="component" value="Plasmid pSJ25"/>
</dbReference>
<geneLocation type="plasmid" evidence="1">
    <name>pSJ25</name>
</geneLocation>
<gene>
    <name evidence="1" type="ORF">AAV35_014055</name>
    <name evidence="2" type="ORF">MJ3_11210</name>
</gene>
<dbReference type="EMBL" id="CP011363">
    <property type="protein sequence ID" value="AKN01843.1"/>
    <property type="molecule type" value="Genomic_DNA"/>
</dbReference>
<dbReference type="KEGG" id="sje:AAV35_014055"/>
<name>K2H4V2_9BACI</name>
<sequence>MDKFEPEPLLVKINLGGRESFYLKEDEKCYFYQEDVSWYEYAAQYNAFDCIASGALYVTDRQVLLYDPGFSNIWTKLSKDGDYPKQVLTRKFSSIVNQTWNMSIGRGHLKGPVLECIGRDCWLPPSQRKYKNRKNPIVSKYRRMDNMVEIIIRLKILNERR</sequence>